<evidence type="ECO:0000259" key="8">
    <source>
        <dbReference type="Pfam" id="PF07992"/>
    </source>
</evidence>
<dbReference type="PRINTS" id="PR00469">
    <property type="entry name" value="PNDRDTASEII"/>
</dbReference>
<dbReference type="PRINTS" id="PR00368">
    <property type="entry name" value="FADPNR"/>
</dbReference>
<dbReference type="InterPro" id="IPR050097">
    <property type="entry name" value="Ferredoxin-NADP_redctase_2"/>
</dbReference>
<dbReference type="InterPro" id="IPR023753">
    <property type="entry name" value="FAD/NAD-binding_dom"/>
</dbReference>
<evidence type="ECO:0000256" key="2">
    <source>
        <dbReference type="ARBA" id="ARBA00022827"/>
    </source>
</evidence>
<dbReference type="PATRIC" id="fig|1703774.3.peg.528"/>
<dbReference type="PANTHER" id="PTHR48105">
    <property type="entry name" value="THIOREDOXIN REDUCTASE 1-RELATED-RELATED"/>
    <property type="match status" value="1"/>
</dbReference>
<feature type="domain" description="FAD/NAD(P)-binding" evidence="8">
    <location>
        <begin position="3"/>
        <end position="287"/>
    </location>
</feature>
<dbReference type="Proteomes" id="UP000051717">
    <property type="component" value="Unassembled WGS sequence"/>
</dbReference>
<dbReference type="EMBL" id="LJUI01000083">
    <property type="protein sequence ID" value="KPK68265.1"/>
    <property type="molecule type" value="Genomic_DNA"/>
</dbReference>
<comment type="catalytic activity">
    <reaction evidence="6">
        <text>[thioredoxin]-dithiol + NADP(+) = [thioredoxin]-disulfide + NADPH + H(+)</text>
        <dbReference type="Rhea" id="RHEA:20345"/>
        <dbReference type="Rhea" id="RHEA-COMP:10698"/>
        <dbReference type="Rhea" id="RHEA-COMP:10700"/>
        <dbReference type="ChEBI" id="CHEBI:15378"/>
        <dbReference type="ChEBI" id="CHEBI:29950"/>
        <dbReference type="ChEBI" id="CHEBI:50058"/>
        <dbReference type="ChEBI" id="CHEBI:57783"/>
        <dbReference type="ChEBI" id="CHEBI:58349"/>
        <dbReference type="EC" id="1.8.1.9"/>
    </reaction>
</comment>
<dbReference type="GO" id="GO:0019430">
    <property type="term" value="P:removal of superoxide radicals"/>
    <property type="evidence" value="ECO:0007669"/>
    <property type="project" value="UniProtKB-UniRule"/>
</dbReference>
<organism evidence="9 10">
    <name type="scientific">candidate division TA06 bacterium SM23_40</name>
    <dbReference type="NCBI Taxonomy" id="1703774"/>
    <lineage>
        <taxon>Bacteria</taxon>
        <taxon>Bacteria division TA06</taxon>
    </lineage>
</organism>
<dbReference type="GO" id="GO:0005737">
    <property type="term" value="C:cytoplasm"/>
    <property type="evidence" value="ECO:0007669"/>
    <property type="project" value="InterPro"/>
</dbReference>
<dbReference type="InterPro" id="IPR036188">
    <property type="entry name" value="FAD/NAD-bd_sf"/>
</dbReference>
<name>A0A0S8G6A8_UNCT6</name>
<reference evidence="9 10" key="1">
    <citation type="journal article" date="2015" name="Microbiome">
        <title>Genomic resolution of linkages in carbon, nitrogen, and sulfur cycling among widespread estuary sediment bacteria.</title>
        <authorList>
            <person name="Baker B.J."/>
            <person name="Lazar C.S."/>
            <person name="Teske A.P."/>
            <person name="Dick G.J."/>
        </authorList>
    </citation>
    <scope>NUCLEOTIDE SEQUENCE [LARGE SCALE GENOMIC DNA]</scope>
    <source>
        <strain evidence="9">SM23_40</strain>
    </source>
</reference>
<comment type="similarity">
    <text evidence="6">Belongs to the class-II pyridine nucleotide-disulfide oxidoreductase family.</text>
</comment>
<keyword evidence="2 6" id="KW-0274">FAD</keyword>
<keyword evidence="4" id="KW-1015">Disulfide bond</keyword>
<dbReference type="PROSITE" id="PS00573">
    <property type="entry name" value="PYRIDINE_REDOX_2"/>
    <property type="match status" value="1"/>
</dbReference>
<dbReference type="AlphaFoldDB" id="A0A0S8G6A8"/>
<accession>A0A0S8G6A8</accession>
<dbReference type="Gene3D" id="3.50.50.60">
    <property type="entry name" value="FAD/NAD(P)-binding domain"/>
    <property type="match status" value="2"/>
</dbReference>
<keyword evidence="1 6" id="KW-0285">Flavoprotein</keyword>
<evidence type="ECO:0000256" key="1">
    <source>
        <dbReference type="ARBA" id="ARBA00022630"/>
    </source>
</evidence>
<keyword evidence="7" id="KW-0521">NADP</keyword>
<evidence type="ECO:0000256" key="7">
    <source>
        <dbReference type="RuleBase" id="RU003881"/>
    </source>
</evidence>
<comment type="cofactor">
    <cofactor evidence="7">
        <name>FAD</name>
        <dbReference type="ChEBI" id="CHEBI:57692"/>
    </cofactor>
    <text evidence="7">Binds 1 FAD per subunit.</text>
</comment>
<evidence type="ECO:0000313" key="10">
    <source>
        <dbReference type="Proteomes" id="UP000051717"/>
    </source>
</evidence>
<dbReference type="InterPro" id="IPR008255">
    <property type="entry name" value="Pyr_nucl-diS_OxRdtase_2_AS"/>
</dbReference>
<keyword evidence="3 6" id="KW-0560">Oxidoreductase</keyword>
<keyword evidence="5 6" id="KW-0676">Redox-active center</keyword>
<evidence type="ECO:0000256" key="5">
    <source>
        <dbReference type="ARBA" id="ARBA00023284"/>
    </source>
</evidence>
<dbReference type="NCBIfam" id="TIGR01292">
    <property type="entry name" value="TRX_reduct"/>
    <property type="match status" value="1"/>
</dbReference>
<evidence type="ECO:0000256" key="3">
    <source>
        <dbReference type="ARBA" id="ARBA00023002"/>
    </source>
</evidence>
<dbReference type="SUPFAM" id="SSF51905">
    <property type="entry name" value="FAD/NAD(P)-binding domain"/>
    <property type="match status" value="1"/>
</dbReference>
<sequence>MREVVIIGGGPAGYAAGIYCARAGLAPLLFTGKEMGGQIALTDTIDNYPGFADSVGGFDLSDQMRRQAERFGTEIVQDVVAKVRFTEQPFEVTTANGETHQAKSVIVAAGASYRRLGVPGEERLVGRGVSYCATCDGFFFKDQDVVVVGGGNSALDEAIFLTRIVKHVNIVHRRDELRADKILQNKAMATGKVSVIWDSVVTEIVGDEQVTGARLRNVKTQEERVIETPAVFIFIGFVPNTDLFKGQLDVDETGHLIVDSRQRTNIPGVFGAGDIHDSRYRQVATACGYGVMAALEAQRFLSGV</sequence>
<comment type="subunit">
    <text evidence="6">Homodimer.</text>
</comment>
<evidence type="ECO:0000256" key="6">
    <source>
        <dbReference type="RuleBase" id="RU003880"/>
    </source>
</evidence>
<dbReference type="EC" id="1.8.1.9" evidence="6"/>
<proteinExistence type="inferred from homology"/>
<dbReference type="Pfam" id="PF07992">
    <property type="entry name" value="Pyr_redox_2"/>
    <property type="match status" value="1"/>
</dbReference>
<evidence type="ECO:0000256" key="4">
    <source>
        <dbReference type="ARBA" id="ARBA00023157"/>
    </source>
</evidence>
<evidence type="ECO:0000313" key="9">
    <source>
        <dbReference type="EMBL" id="KPK68265.1"/>
    </source>
</evidence>
<dbReference type="InterPro" id="IPR005982">
    <property type="entry name" value="Thioredox_Rdtase"/>
</dbReference>
<gene>
    <name evidence="9" type="ORF">AMJ82_08680</name>
</gene>
<dbReference type="GO" id="GO:0004791">
    <property type="term" value="F:thioredoxin-disulfide reductase (NADPH) activity"/>
    <property type="evidence" value="ECO:0007669"/>
    <property type="project" value="UniProtKB-UniRule"/>
</dbReference>
<protein>
    <recommendedName>
        <fullName evidence="6">Thioredoxin reductase</fullName>
        <ecNumber evidence="6">1.8.1.9</ecNumber>
    </recommendedName>
</protein>
<comment type="caution">
    <text evidence="9">The sequence shown here is derived from an EMBL/GenBank/DDBJ whole genome shotgun (WGS) entry which is preliminary data.</text>
</comment>